<sequence>MRKRRHPEVRIYVTTGGILRGKDRCGSAFGAGGGGGRSSREGEGEGEGGAAAMWASRERAELEGDGPLGSGFVEGAQGPL</sequence>
<proteinExistence type="predicted"/>
<evidence type="ECO:0000256" key="1">
    <source>
        <dbReference type="SAM" id="MobiDB-lite"/>
    </source>
</evidence>
<accession>A0AA87ZT92</accession>
<evidence type="ECO:0000313" key="2">
    <source>
        <dbReference type="EMBL" id="GMN43124.1"/>
    </source>
</evidence>
<dbReference type="Proteomes" id="UP001187192">
    <property type="component" value="Unassembled WGS sequence"/>
</dbReference>
<evidence type="ECO:0000313" key="3">
    <source>
        <dbReference type="Proteomes" id="UP001187192"/>
    </source>
</evidence>
<protein>
    <submittedName>
        <fullName evidence="2">Uncharacterized protein</fullName>
    </submittedName>
</protein>
<comment type="caution">
    <text evidence="2">The sequence shown here is derived from an EMBL/GenBank/DDBJ whole genome shotgun (WGS) entry which is preliminary data.</text>
</comment>
<name>A0AA87ZT92_FICCA</name>
<gene>
    <name evidence="2" type="ORF">TIFTF001_012340</name>
</gene>
<dbReference type="AlphaFoldDB" id="A0AA87ZT92"/>
<dbReference type="Gramene" id="FCD_00024892-RA">
    <property type="protein sequence ID" value="FCD_00024892-RA:cds"/>
    <property type="gene ID" value="FCD_00024892"/>
</dbReference>
<organism evidence="2 3">
    <name type="scientific">Ficus carica</name>
    <name type="common">Common fig</name>
    <dbReference type="NCBI Taxonomy" id="3494"/>
    <lineage>
        <taxon>Eukaryota</taxon>
        <taxon>Viridiplantae</taxon>
        <taxon>Streptophyta</taxon>
        <taxon>Embryophyta</taxon>
        <taxon>Tracheophyta</taxon>
        <taxon>Spermatophyta</taxon>
        <taxon>Magnoliopsida</taxon>
        <taxon>eudicotyledons</taxon>
        <taxon>Gunneridae</taxon>
        <taxon>Pentapetalae</taxon>
        <taxon>rosids</taxon>
        <taxon>fabids</taxon>
        <taxon>Rosales</taxon>
        <taxon>Moraceae</taxon>
        <taxon>Ficeae</taxon>
        <taxon>Ficus</taxon>
    </lineage>
</organism>
<keyword evidence="3" id="KW-1185">Reference proteome</keyword>
<reference evidence="2" key="1">
    <citation type="submission" date="2023-07" db="EMBL/GenBank/DDBJ databases">
        <title>draft genome sequence of fig (Ficus carica).</title>
        <authorList>
            <person name="Takahashi T."/>
            <person name="Nishimura K."/>
        </authorList>
    </citation>
    <scope>NUCLEOTIDE SEQUENCE</scope>
</reference>
<feature type="region of interest" description="Disordered" evidence="1">
    <location>
        <begin position="25"/>
        <end position="52"/>
    </location>
</feature>
<dbReference type="EMBL" id="BTGU01000015">
    <property type="protein sequence ID" value="GMN43124.1"/>
    <property type="molecule type" value="Genomic_DNA"/>
</dbReference>